<dbReference type="Proteomes" id="UP000299102">
    <property type="component" value="Unassembled WGS sequence"/>
</dbReference>
<evidence type="ECO:0000256" key="2">
    <source>
        <dbReference type="SAM" id="Phobius"/>
    </source>
</evidence>
<evidence type="ECO:0000256" key="1">
    <source>
        <dbReference type="SAM" id="MobiDB-lite"/>
    </source>
</evidence>
<dbReference type="EMBL" id="BGZK01000365">
    <property type="protein sequence ID" value="GBP39417.1"/>
    <property type="molecule type" value="Genomic_DNA"/>
</dbReference>
<proteinExistence type="predicted"/>
<gene>
    <name evidence="3" type="ORF">EVAR_95869_1</name>
</gene>
<dbReference type="AlphaFoldDB" id="A0A4C1VM49"/>
<feature type="compositionally biased region" description="Basic and acidic residues" evidence="1">
    <location>
        <begin position="72"/>
        <end position="83"/>
    </location>
</feature>
<feature type="transmembrane region" description="Helical" evidence="2">
    <location>
        <begin position="43"/>
        <end position="62"/>
    </location>
</feature>
<evidence type="ECO:0000313" key="4">
    <source>
        <dbReference type="Proteomes" id="UP000299102"/>
    </source>
</evidence>
<reference evidence="3 4" key="1">
    <citation type="journal article" date="2019" name="Commun. Biol.">
        <title>The bagworm genome reveals a unique fibroin gene that provides high tensile strength.</title>
        <authorList>
            <person name="Kono N."/>
            <person name="Nakamura H."/>
            <person name="Ohtoshi R."/>
            <person name="Tomita M."/>
            <person name="Numata K."/>
            <person name="Arakawa K."/>
        </authorList>
    </citation>
    <scope>NUCLEOTIDE SEQUENCE [LARGE SCALE GENOMIC DNA]</scope>
</reference>
<name>A0A4C1VM49_EUMVA</name>
<keyword evidence="2" id="KW-1133">Transmembrane helix</keyword>
<keyword evidence="2" id="KW-0472">Membrane</keyword>
<keyword evidence="4" id="KW-1185">Reference proteome</keyword>
<feature type="region of interest" description="Disordered" evidence="1">
    <location>
        <begin position="72"/>
        <end position="91"/>
    </location>
</feature>
<accession>A0A4C1VM49</accession>
<keyword evidence="2" id="KW-0812">Transmembrane</keyword>
<sequence length="102" mass="11725">MYVVSVREVARPTARATAPQRLSERLAWPNSGRRRRRRGAGRCVLIGVDFHTTAAAFVSGFFKEKLREYEGRRFPRPGRRQEGHPTAANPYSCTFRLKRHAL</sequence>
<protein>
    <submittedName>
        <fullName evidence="3">Uncharacterized protein</fullName>
    </submittedName>
</protein>
<evidence type="ECO:0000313" key="3">
    <source>
        <dbReference type="EMBL" id="GBP39417.1"/>
    </source>
</evidence>
<organism evidence="3 4">
    <name type="scientific">Eumeta variegata</name>
    <name type="common">Bagworm moth</name>
    <name type="synonym">Eumeta japonica</name>
    <dbReference type="NCBI Taxonomy" id="151549"/>
    <lineage>
        <taxon>Eukaryota</taxon>
        <taxon>Metazoa</taxon>
        <taxon>Ecdysozoa</taxon>
        <taxon>Arthropoda</taxon>
        <taxon>Hexapoda</taxon>
        <taxon>Insecta</taxon>
        <taxon>Pterygota</taxon>
        <taxon>Neoptera</taxon>
        <taxon>Endopterygota</taxon>
        <taxon>Lepidoptera</taxon>
        <taxon>Glossata</taxon>
        <taxon>Ditrysia</taxon>
        <taxon>Tineoidea</taxon>
        <taxon>Psychidae</taxon>
        <taxon>Oiketicinae</taxon>
        <taxon>Eumeta</taxon>
    </lineage>
</organism>
<comment type="caution">
    <text evidence="3">The sequence shown here is derived from an EMBL/GenBank/DDBJ whole genome shotgun (WGS) entry which is preliminary data.</text>
</comment>